<keyword evidence="9" id="KW-1185">Reference proteome</keyword>
<gene>
    <name evidence="8" type="ORF">BZA70DRAFT_265461</name>
</gene>
<comment type="subcellular location">
    <subcellularLocation>
        <location evidence="1">Membrane</location>
        <topology evidence="1">Multi-pass membrane protein</topology>
    </subcellularLocation>
</comment>
<feature type="transmembrane region" description="Helical" evidence="7">
    <location>
        <begin position="150"/>
        <end position="169"/>
    </location>
</feature>
<keyword evidence="4 7" id="KW-1133">Transmembrane helix</keyword>
<dbReference type="RefSeq" id="XP_064771186.1">
    <property type="nucleotide sequence ID" value="XM_064910964.1"/>
</dbReference>
<dbReference type="Proteomes" id="UP001498771">
    <property type="component" value="Unassembled WGS sequence"/>
</dbReference>
<feature type="transmembrane region" description="Helical" evidence="7">
    <location>
        <begin position="350"/>
        <end position="369"/>
    </location>
</feature>
<feature type="transmembrane region" description="Helical" evidence="7">
    <location>
        <begin position="212"/>
        <end position="232"/>
    </location>
</feature>
<feature type="transmembrane region" description="Helical" evidence="7">
    <location>
        <begin position="175"/>
        <end position="200"/>
    </location>
</feature>
<dbReference type="Pfam" id="PF07690">
    <property type="entry name" value="MFS_1"/>
    <property type="match status" value="1"/>
</dbReference>
<evidence type="ECO:0000256" key="5">
    <source>
        <dbReference type="ARBA" id="ARBA00023136"/>
    </source>
</evidence>
<dbReference type="SUPFAM" id="SSF103473">
    <property type="entry name" value="MFS general substrate transporter"/>
    <property type="match status" value="1"/>
</dbReference>
<evidence type="ECO:0000256" key="1">
    <source>
        <dbReference type="ARBA" id="ARBA00004141"/>
    </source>
</evidence>
<protein>
    <submittedName>
        <fullName evidence="8">Pantothenate transporter</fullName>
    </submittedName>
</protein>
<dbReference type="GeneID" id="90036476"/>
<reference evidence="8 9" key="1">
    <citation type="submission" date="2024-03" db="EMBL/GenBank/DDBJ databases">
        <title>Genome-scale model development and genomic sequencing of the oleaginous clade Lipomyces.</title>
        <authorList>
            <consortium name="Lawrence Berkeley National Laboratory"/>
            <person name="Czajka J.J."/>
            <person name="Han Y."/>
            <person name="Kim J."/>
            <person name="Mondo S.J."/>
            <person name="Hofstad B.A."/>
            <person name="Robles A."/>
            <person name="Haridas S."/>
            <person name="Riley R."/>
            <person name="LaButti K."/>
            <person name="Pangilinan J."/>
            <person name="Andreopoulos W."/>
            <person name="Lipzen A."/>
            <person name="Yan J."/>
            <person name="Wang M."/>
            <person name="Ng V."/>
            <person name="Grigoriev I.V."/>
            <person name="Spatafora J.W."/>
            <person name="Magnuson J.K."/>
            <person name="Baker S.E."/>
            <person name="Pomraning K.R."/>
        </authorList>
    </citation>
    <scope>NUCLEOTIDE SEQUENCE [LARGE SCALE GENOMIC DNA]</scope>
    <source>
        <strain evidence="8 9">Phaff 52-87</strain>
    </source>
</reference>
<dbReference type="PANTHER" id="PTHR43791:SF43">
    <property type="entry name" value="MAJOR FACILITATOR SUPERFAMILY (MFS) PROFILE DOMAIN-CONTAINING PROTEIN"/>
    <property type="match status" value="1"/>
</dbReference>
<evidence type="ECO:0000256" key="4">
    <source>
        <dbReference type="ARBA" id="ARBA00022989"/>
    </source>
</evidence>
<evidence type="ECO:0000256" key="7">
    <source>
        <dbReference type="SAM" id="Phobius"/>
    </source>
</evidence>
<proteinExistence type="predicted"/>
<keyword evidence="3 7" id="KW-0812">Transmembrane</keyword>
<comment type="caution">
    <text evidence="8">The sequence shown here is derived from an EMBL/GenBank/DDBJ whole genome shotgun (WGS) entry which is preliminary data.</text>
</comment>
<feature type="region of interest" description="Disordered" evidence="6">
    <location>
        <begin position="538"/>
        <end position="570"/>
    </location>
</feature>
<feature type="transmembrane region" description="Helical" evidence="7">
    <location>
        <begin position="317"/>
        <end position="338"/>
    </location>
</feature>
<evidence type="ECO:0000256" key="6">
    <source>
        <dbReference type="SAM" id="MobiDB-lite"/>
    </source>
</evidence>
<evidence type="ECO:0000256" key="3">
    <source>
        <dbReference type="ARBA" id="ARBA00022692"/>
    </source>
</evidence>
<dbReference type="InterPro" id="IPR036259">
    <property type="entry name" value="MFS_trans_sf"/>
</dbReference>
<feature type="transmembrane region" description="Helical" evidence="7">
    <location>
        <begin position="405"/>
        <end position="428"/>
    </location>
</feature>
<accession>A0ABR1FFR6</accession>
<organism evidence="8 9">
    <name type="scientific">Myxozyma melibiosi</name>
    <dbReference type="NCBI Taxonomy" id="54550"/>
    <lineage>
        <taxon>Eukaryota</taxon>
        <taxon>Fungi</taxon>
        <taxon>Dikarya</taxon>
        <taxon>Ascomycota</taxon>
        <taxon>Saccharomycotina</taxon>
        <taxon>Lipomycetes</taxon>
        <taxon>Lipomycetales</taxon>
        <taxon>Lipomycetaceae</taxon>
        <taxon>Myxozyma</taxon>
    </lineage>
</organism>
<feature type="transmembrane region" description="Helical" evidence="7">
    <location>
        <begin position="381"/>
        <end position="399"/>
    </location>
</feature>
<evidence type="ECO:0000313" key="8">
    <source>
        <dbReference type="EMBL" id="KAK7208153.1"/>
    </source>
</evidence>
<keyword evidence="2" id="KW-0813">Transport</keyword>
<dbReference type="Gene3D" id="1.20.1250.20">
    <property type="entry name" value="MFS general substrate transporter like domains"/>
    <property type="match status" value="2"/>
</dbReference>
<dbReference type="InterPro" id="IPR011701">
    <property type="entry name" value="MFS"/>
</dbReference>
<keyword evidence="5 7" id="KW-0472">Membrane</keyword>
<feature type="transmembrane region" description="Helical" evidence="7">
    <location>
        <begin position="473"/>
        <end position="493"/>
    </location>
</feature>
<name>A0ABR1FFR6_9ASCO</name>
<feature type="transmembrane region" description="Helical" evidence="7">
    <location>
        <begin position="440"/>
        <end position="461"/>
    </location>
</feature>
<dbReference type="PANTHER" id="PTHR43791">
    <property type="entry name" value="PERMEASE-RELATED"/>
    <property type="match status" value="1"/>
</dbReference>
<evidence type="ECO:0000256" key="2">
    <source>
        <dbReference type="ARBA" id="ARBA00022448"/>
    </source>
</evidence>
<feature type="transmembrane region" description="Helical" evidence="7">
    <location>
        <begin position="244"/>
        <end position="266"/>
    </location>
</feature>
<feature type="compositionally biased region" description="Basic and acidic residues" evidence="6">
    <location>
        <begin position="552"/>
        <end position="570"/>
    </location>
</feature>
<sequence>MGYLESKKENIVETTTEVEIDNSGLKVDGLVDENNIPIPVKENVFDDDPNYKPSRFLRFMGVFWDAFTLPPKERKYILKIDLFVLSYALFSYGLKSIDVNNISNAYVSGMKEDLNLYGQERNLFTTFFNVGYLVGSTPSQLIINRVRPSIWIPSCEIVWSCVVMCIAAAQNAKAIYGLRFLLGLFESCSYPGFAYILGCWYGPEELAKRMGVYDLAGYAANMFAGYIQAGILTNLDGAGGLAGWRWMFIIDGLMGFPIAFWGYYSVPDFPNNTRARWLSEHDKEVGIMRMNALGKQSPKKLTPTRFFNMFFRSWRPWPFMVSYVLLWITGTTSYFNLWLKSTGLYTTEQINIIPTGGYALGIVTGFWFANLSDRTHMRFPWLVLATAIRFTGSVILSVWNVGIGGIYFGNLCGYMSEPTWSLLLAWAAEEFQDDAELRGLLAAVGNTIGASFSMWTPLVLFPTPKAPHYPIGYKVLCGLNVLDFSALCAFWYLSRREHKQKGLVKNSYGLWVARDEYLAHLEEMEKKGKLLDKTLSRLSSASGPSGDAVPEYNEKREYDETRASVEAKNVVDTDADGITSIPK</sequence>
<evidence type="ECO:0000313" key="9">
    <source>
        <dbReference type="Proteomes" id="UP001498771"/>
    </source>
</evidence>
<dbReference type="EMBL" id="JBBJBU010000001">
    <property type="protein sequence ID" value="KAK7208153.1"/>
    <property type="molecule type" value="Genomic_DNA"/>
</dbReference>